<keyword evidence="2" id="KW-1185">Reference proteome</keyword>
<organism evidence="1 2">
    <name type="scientific">Limnospira platensis NIES-46</name>
    <dbReference type="NCBI Taxonomy" id="1236695"/>
    <lineage>
        <taxon>Bacteria</taxon>
        <taxon>Bacillati</taxon>
        <taxon>Cyanobacteriota</taxon>
        <taxon>Cyanophyceae</taxon>
        <taxon>Oscillatoriophycideae</taxon>
        <taxon>Oscillatoriales</taxon>
        <taxon>Sirenicapillariaceae</taxon>
        <taxon>Limnospira</taxon>
    </lineage>
</organism>
<evidence type="ECO:0000313" key="1">
    <source>
        <dbReference type="EMBL" id="GCE95023.1"/>
    </source>
</evidence>
<dbReference type="EMBL" id="BIMW01000121">
    <property type="protein sequence ID" value="GCE95023.1"/>
    <property type="molecule type" value="Genomic_DNA"/>
</dbReference>
<protein>
    <submittedName>
        <fullName evidence="1">Uncharacterized protein</fullName>
    </submittedName>
</protein>
<dbReference type="RefSeq" id="WP_006616037.1">
    <property type="nucleotide sequence ID" value="NZ_BIMW01000121.1"/>
</dbReference>
<sequence length="169" mass="18519">MEIEPTKSMIFSSMVAVVGLFVNSSGVAYSQGSNPTLMFENVTLSPNFEPDPMILRGLSGGPVRSQDIAGREETPTGSCIGYVDQKPDHTLVLTEFFNHLSLTVKSNEDTVIVVRGPGGSWCNDDLIGMNPGIIGQWLSGRYEIWVGSYEPNSYHPYIIEITARRSSEN</sequence>
<dbReference type="Proteomes" id="UP000326169">
    <property type="component" value="Unassembled WGS sequence"/>
</dbReference>
<accession>A0A5M3T5P1</accession>
<dbReference type="GeneID" id="301683889"/>
<gene>
    <name evidence="1" type="ORF">NIES46_30840</name>
</gene>
<name>A0A5M3T5P1_LIMPL</name>
<proteinExistence type="predicted"/>
<evidence type="ECO:0000313" key="2">
    <source>
        <dbReference type="Proteomes" id="UP000326169"/>
    </source>
</evidence>
<comment type="caution">
    <text evidence="1">The sequence shown here is derived from an EMBL/GenBank/DDBJ whole genome shotgun (WGS) entry which is preliminary data.</text>
</comment>
<reference evidence="1 2" key="1">
    <citation type="journal article" date="2019" name="J Genomics">
        <title>The Draft Genome of a Hydrogen-producing Cyanobacterium, Arthrospira platensis NIES-46.</title>
        <authorList>
            <person name="Suzuki S."/>
            <person name="Yamaguchi H."/>
            <person name="Kawachi M."/>
        </authorList>
    </citation>
    <scope>NUCLEOTIDE SEQUENCE [LARGE SCALE GENOMIC DNA]</scope>
    <source>
        <strain evidence="1 2">NIES-46</strain>
    </source>
</reference>